<dbReference type="PANTHER" id="PTHR35005:SF1">
    <property type="entry name" value="2-AMINO-5-FORMYLAMINO-6-RIBOSYLAMINOPYRIMIDIN-4(3H)-ONE 5'-MONOPHOSPHATE DEFORMYLASE"/>
    <property type="match status" value="1"/>
</dbReference>
<keyword evidence="3" id="KW-0378">Hydrolase</keyword>
<dbReference type="InterPro" id="IPR024087">
    <property type="entry name" value="Creatininase-like_sf"/>
</dbReference>
<accession>A0A2K9PN88</accession>
<evidence type="ECO:0000256" key="1">
    <source>
        <dbReference type="ARBA" id="ARBA00001947"/>
    </source>
</evidence>
<dbReference type="Proteomes" id="UP000235826">
    <property type="component" value="Chromosome"/>
</dbReference>
<keyword evidence="4" id="KW-0862">Zinc</keyword>
<evidence type="ECO:0000256" key="5">
    <source>
        <dbReference type="ARBA" id="ARBA00024029"/>
    </source>
</evidence>
<protein>
    <recommendedName>
        <fullName evidence="8">Creatininase</fullName>
    </recommendedName>
</protein>
<comment type="cofactor">
    <cofactor evidence="1">
        <name>Zn(2+)</name>
        <dbReference type="ChEBI" id="CHEBI:29105"/>
    </cofactor>
</comment>
<keyword evidence="2" id="KW-0479">Metal-binding</keyword>
<dbReference type="GO" id="GO:0046872">
    <property type="term" value="F:metal ion binding"/>
    <property type="evidence" value="ECO:0007669"/>
    <property type="project" value="UniProtKB-KW"/>
</dbReference>
<dbReference type="KEGG" id="fek:C1H87_07275"/>
<evidence type="ECO:0000313" key="7">
    <source>
        <dbReference type="Proteomes" id="UP000235826"/>
    </source>
</evidence>
<dbReference type="GO" id="GO:0016811">
    <property type="term" value="F:hydrolase activity, acting on carbon-nitrogen (but not peptide) bonds, in linear amides"/>
    <property type="evidence" value="ECO:0007669"/>
    <property type="project" value="TreeGrafter"/>
</dbReference>
<gene>
    <name evidence="6" type="ORF">C1H87_07275</name>
</gene>
<evidence type="ECO:0008006" key="8">
    <source>
        <dbReference type="Google" id="ProtNLM"/>
    </source>
</evidence>
<dbReference type="GO" id="GO:0009231">
    <property type="term" value="P:riboflavin biosynthetic process"/>
    <property type="evidence" value="ECO:0007669"/>
    <property type="project" value="TreeGrafter"/>
</dbReference>
<dbReference type="EMBL" id="CP025791">
    <property type="protein sequence ID" value="AUP78521.1"/>
    <property type="molecule type" value="Genomic_DNA"/>
</dbReference>
<name>A0A2K9PN88_9FLAO</name>
<dbReference type="AlphaFoldDB" id="A0A2K9PN88"/>
<proteinExistence type="inferred from homology"/>
<dbReference type="SUPFAM" id="SSF102215">
    <property type="entry name" value="Creatininase"/>
    <property type="match status" value="1"/>
</dbReference>
<dbReference type="Gene3D" id="3.40.50.10310">
    <property type="entry name" value="Creatininase"/>
    <property type="match status" value="1"/>
</dbReference>
<dbReference type="Pfam" id="PF02633">
    <property type="entry name" value="Creatininase"/>
    <property type="match status" value="1"/>
</dbReference>
<evidence type="ECO:0000256" key="2">
    <source>
        <dbReference type="ARBA" id="ARBA00022723"/>
    </source>
</evidence>
<dbReference type="PANTHER" id="PTHR35005">
    <property type="entry name" value="3-DEHYDRO-SCYLLO-INOSOSE HYDROLASE"/>
    <property type="match status" value="1"/>
</dbReference>
<dbReference type="InterPro" id="IPR003785">
    <property type="entry name" value="Creatininase/forma_Hydrolase"/>
</dbReference>
<evidence type="ECO:0000313" key="6">
    <source>
        <dbReference type="EMBL" id="AUP78521.1"/>
    </source>
</evidence>
<evidence type="ECO:0000256" key="3">
    <source>
        <dbReference type="ARBA" id="ARBA00022801"/>
    </source>
</evidence>
<comment type="similarity">
    <text evidence="5">Belongs to the creatininase superfamily.</text>
</comment>
<dbReference type="OrthoDB" id="9801445at2"/>
<reference evidence="6 7" key="1">
    <citation type="submission" date="2018-01" db="EMBL/GenBank/DDBJ databases">
        <title>Complete genome sequence of Flavivirga eckloniae ECD14 isolated from seaweed Ecklonia cava.</title>
        <authorList>
            <person name="Lee J.H."/>
            <person name="Baik K.S."/>
            <person name="Seong C.N."/>
        </authorList>
    </citation>
    <scope>NUCLEOTIDE SEQUENCE [LARGE SCALE GENOMIC DNA]</scope>
    <source>
        <strain evidence="6 7">ECD14</strain>
    </source>
</reference>
<sequence>MKEWLKLTSDEIRDLDKNLPVIIPVGLVEAHGPHLPTSVDIDSCKYFARKVAENTGAILAPVLPYGFSDEMREYPGSLGLTVDVFLKVIVDLCHNLCAQGFNKVIFFTGHGANKGPIELAFYKVWEKYPDFKGVCWNWWSDCGITGIHHADKGETEVAVACGTPVYMDRVIDFNIKKPWYKIRSRYALNKDSGGINGNPSEADFENGERLRDKAVAVLTEKVMQAIND</sequence>
<dbReference type="RefSeq" id="WP_102755176.1">
    <property type="nucleotide sequence ID" value="NZ_CP025791.1"/>
</dbReference>
<organism evidence="6 7">
    <name type="scientific">Flavivirga eckloniae</name>
    <dbReference type="NCBI Taxonomy" id="1803846"/>
    <lineage>
        <taxon>Bacteria</taxon>
        <taxon>Pseudomonadati</taxon>
        <taxon>Bacteroidota</taxon>
        <taxon>Flavobacteriia</taxon>
        <taxon>Flavobacteriales</taxon>
        <taxon>Flavobacteriaceae</taxon>
        <taxon>Flavivirga</taxon>
    </lineage>
</organism>
<evidence type="ECO:0000256" key="4">
    <source>
        <dbReference type="ARBA" id="ARBA00022833"/>
    </source>
</evidence>
<keyword evidence="7" id="KW-1185">Reference proteome</keyword>